<dbReference type="EMBL" id="JBHSQQ010000016">
    <property type="protein sequence ID" value="MFC5940895.1"/>
    <property type="molecule type" value="Genomic_DNA"/>
</dbReference>
<proteinExistence type="predicted"/>
<keyword evidence="2" id="KW-1185">Reference proteome</keyword>
<evidence type="ECO:0000313" key="2">
    <source>
        <dbReference type="Proteomes" id="UP001596207"/>
    </source>
</evidence>
<gene>
    <name evidence="1" type="ORF">ACFPZ4_05300</name>
</gene>
<organism evidence="1 2">
    <name type="scientific">Micromonospora harpali</name>
    <dbReference type="NCBI Taxonomy" id="1490225"/>
    <lineage>
        <taxon>Bacteria</taxon>
        <taxon>Bacillati</taxon>
        <taxon>Actinomycetota</taxon>
        <taxon>Actinomycetes</taxon>
        <taxon>Micromonosporales</taxon>
        <taxon>Micromonosporaceae</taxon>
        <taxon>Micromonospora</taxon>
    </lineage>
</organism>
<reference evidence="2" key="1">
    <citation type="journal article" date="2019" name="Int. J. Syst. Evol. Microbiol.">
        <title>The Global Catalogue of Microorganisms (GCM) 10K type strain sequencing project: providing services to taxonomists for standard genome sequencing and annotation.</title>
        <authorList>
            <consortium name="The Broad Institute Genomics Platform"/>
            <consortium name="The Broad Institute Genome Sequencing Center for Infectious Disease"/>
            <person name="Wu L."/>
            <person name="Ma J."/>
        </authorList>
    </citation>
    <scope>NUCLEOTIDE SEQUENCE [LARGE SCALE GENOMIC DNA]</scope>
    <source>
        <strain evidence="2">CGMCC 4.7173</strain>
    </source>
</reference>
<comment type="caution">
    <text evidence="1">The sequence shown here is derived from an EMBL/GenBank/DDBJ whole genome shotgun (WGS) entry which is preliminary data.</text>
</comment>
<accession>A0ABW1HJA4</accession>
<evidence type="ECO:0000313" key="1">
    <source>
        <dbReference type="EMBL" id="MFC5940895.1"/>
    </source>
</evidence>
<sequence>MRRRISYGQYLAAVAATLARRHRPVWSWIRWRHVCKCGNELPCRQRHKIPVKRCHWPGERE</sequence>
<dbReference type="Proteomes" id="UP001596207">
    <property type="component" value="Unassembled WGS sequence"/>
</dbReference>
<protein>
    <submittedName>
        <fullName evidence="1">Uncharacterized protein</fullName>
    </submittedName>
</protein>
<dbReference type="RefSeq" id="WP_353900344.1">
    <property type="nucleotide sequence ID" value="NZ_CP158970.1"/>
</dbReference>
<name>A0ABW1HJA4_9ACTN</name>